<protein>
    <submittedName>
        <fullName evidence="2">PP2C family serine/threonine-protein phosphatase</fullName>
        <ecNumber evidence="2">3.1.3.16</ecNumber>
    </submittedName>
</protein>
<dbReference type="PROSITE" id="PS51746">
    <property type="entry name" value="PPM_2"/>
    <property type="match status" value="1"/>
</dbReference>
<dbReference type="CDD" id="cd00143">
    <property type="entry name" value="PP2Cc"/>
    <property type="match status" value="1"/>
</dbReference>
<proteinExistence type="predicted"/>
<dbReference type="SMART" id="SM00331">
    <property type="entry name" value="PP2C_SIG"/>
    <property type="match status" value="1"/>
</dbReference>
<comment type="caution">
    <text evidence="2">The sequence shown here is derived from an EMBL/GenBank/DDBJ whole genome shotgun (WGS) entry which is preliminary data.</text>
</comment>
<dbReference type="EMBL" id="JBFSSG010000167">
    <property type="protein sequence ID" value="MEZ8724656.1"/>
    <property type="molecule type" value="Genomic_DNA"/>
</dbReference>
<evidence type="ECO:0000259" key="1">
    <source>
        <dbReference type="PROSITE" id="PS51746"/>
    </source>
</evidence>
<dbReference type="RefSeq" id="WP_372127076.1">
    <property type="nucleotide sequence ID" value="NZ_JBFSSG010000167.1"/>
</dbReference>
<evidence type="ECO:0000313" key="3">
    <source>
        <dbReference type="Proteomes" id="UP001570071"/>
    </source>
</evidence>
<dbReference type="InterPro" id="IPR036457">
    <property type="entry name" value="PPM-type-like_dom_sf"/>
</dbReference>
<dbReference type="SUPFAM" id="SSF81606">
    <property type="entry name" value="PP2C-like"/>
    <property type="match status" value="1"/>
</dbReference>
<organism evidence="2 3">
    <name type="scientific">Vibrio pomeroyi</name>
    <dbReference type="NCBI Taxonomy" id="198832"/>
    <lineage>
        <taxon>Bacteria</taxon>
        <taxon>Pseudomonadati</taxon>
        <taxon>Pseudomonadota</taxon>
        <taxon>Gammaproteobacteria</taxon>
        <taxon>Vibrionales</taxon>
        <taxon>Vibrionaceae</taxon>
        <taxon>Vibrio</taxon>
    </lineage>
</organism>
<dbReference type="GO" id="GO:0004722">
    <property type="term" value="F:protein serine/threonine phosphatase activity"/>
    <property type="evidence" value="ECO:0007669"/>
    <property type="project" value="UniProtKB-EC"/>
</dbReference>
<evidence type="ECO:0000313" key="2">
    <source>
        <dbReference type="EMBL" id="MEZ8724656.1"/>
    </source>
</evidence>
<accession>A0ABV4N5A8</accession>
<sequence>MTAFNLNESSAFSFPKPEKLNNEDSILGPVHVDNGFLFAVADGVGSYTGADLASLSAIDVLKSIETKDAILDYKSIFPKILEQIASLSSYDSKYERASTTLTYCYLDETNLYVAHIGDCRAYAKKGKKLVQLTKDHTQHQYYLDNKIFKKSELKNVKGKGVITTAISRVVDMKPDFYTFNLDEVTNSEDNTISIYLMSDGAHSFWEKSPRFSENTMNSVLSMAGSLKRRIERKGPTDDYSFIACKFNKR</sequence>
<name>A0ABV4N5A8_9VIBR</name>
<dbReference type="EC" id="3.1.3.16" evidence="2"/>
<gene>
    <name evidence="2" type="ORF">AB6D66_26805</name>
</gene>
<feature type="domain" description="PPM-type phosphatase" evidence="1">
    <location>
        <begin position="8"/>
        <end position="246"/>
    </location>
</feature>
<keyword evidence="2" id="KW-0378">Hydrolase</keyword>
<dbReference type="Pfam" id="PF13672">
    <property type="entry name" value="PP2C_2"/>
    <property type="match status" value="1"/>
</dbReference>
<dbReference type="Proteomes" id="UP001570071">
    <property type="component" value="Unassembled WGS sequence"/>
</dbReference>
<dbReference type="SMART" id="SM00332">
    <property type="entry name" value="PP2Cc"/>
    <property type="match status" value="1"/>
</dbReference>
<dbReference type="Gene3D" id="3.60.40.10">
    <property type="entry name" value="PPM-type phosphatase domain"/>
    <property type="match status" value="1"/>
</dbReference>
<dbReference type="InterPro" id="IPR001932">
    <property type="entry name" value="PPM-type_phosphatase-like_dom"/>
</dbReference>
<reference evidence="2 3" key="1">
    <citation type="journal article" date="2024" name="ISME J.">
        <title>Tailless and filamentous prophages are predominant in marine Vibrio.</title>
        <authorList>
            <person name="Steensen K."/>
            <person name="Seneca J."/>
            <person name="Bartlau N."/>
            <person name="Yu X.A."/>
            <person name="Hussain F.A."/>
            <person name="Polz M.F."/>
        </authorList>
    </citation>
    <scope>NUCLEOTIDE SEQUENCE [LARGE SCALE GENOMIC DNA]</scope>
    <source>
        <strain evidence="2 3">10N.239.312.F12</strain>
    </source>
</reference>
<keyword evidence="3" id="KW-1185">Reference proteome</keyword>